<keyword evidence="2" id="KW-1185">Reference proteome</keyword>
<dbReference type="Pfam" id="PF12244">
    <property type="entry name" value="DUF3606"/>
    <property type="match status" value="1"/>
</dbReference>
<name>A0ABX8NAA4_9PSED</name>
<dbReference type="InterPro" id="IPR022037">
    <property type="entry name" value="DUF3606"/>
</dbReference>
<dbReference type="EMBL" id="CP077076">
    <property type="protein sequence ID" value="QXH53299.1"/>
    <property type="molecule type" value="Genomic_DNA"/>
</dbReference>
<organism evidence="1 2">
    <name type="scientific">Pseudomonas fakonensis</name>
    <dbReference type="NCBI Taxonomy" id="2842355"/>
    <lineage>
        <taxon>Bacteria</taxon>
        <taxon>Pseudomonadati</taxon>
        <taxon>Pseudomonadota</taxon>
        <taxon>Gammaproteobacteria</taxon>
        <taxon>Pseudomonadales</taxon>
        <taxon>Pseudomonadaceae</taxon>
        <taxon>Pseudomonas</taxon>
    </lineage>
</organism>
<sequence length="58" mass="6603">MPDNKHITHPTDAQRIDIHDPQEVRNWCTSLDCTEAELKDAVEAVGTWADHVRTHLGK</sequence>
<dbReference type="Proteomes" id="UP001046350">
    <property type="component" value="Chromosome"/>
</dbReference>
<gene>
    <name evidence="1" type="ORF">KSS94_09350</name>
</gene>
<protein>
    <submittedName>
        <fullName evidence="1">DUF3606 domain-containing protein</fullName>
    </submittedName>
</protein>
<reference evidence="1" key="1">
    <citation type="journal article" date="2021" name="Microorganisms">
        <title>The Ever-Expanding Pseudomonas Genus: Description of 43 New Species and Partition of the Pseudomonas putida Group.</title>
        <authorList>
            <person name="Girard L."/>
            <person name="Lood C."/>
            <person name="Hofte M."/>
            <person name="Vandamme P."/>
            <person name="Rokni-Zadeh H."/>
            <person name="van Noort V."/>
            <person name="Lavigne R."/>
            <person name="De Mot R."/>
        </authorList>
    </citation>
    <scope>NUCLEOTIDE SEQUENCE</scope>
    <source>
        <strain evidence="1">COW40</strain>
    </source>
</reference>
<evidence type="ECO:0000313" key="1">
    <source>
        <dbReference type="EMBL" id="QXH53299.1"/>
    </source>
</evidence>
<dbReference type="RefSeq" id="WP_217842704.1">
    <property type="nucleotide sequence ID" value="NZ_CP077076.1"/>
</dbReference>
<accession>A0ABX8NAA4</accession>
<evidence type="ECO:0000313" key="2">
    <source>
        <dbReference type="Proteomes" id="UP001046350"/>
    </source>
</evidence>
<proteinExistence type="predicted"/>